<evidence type="ECO:0000256" key="10">
    <source>
        <dbReference type="ARBA" id="ARBA00022827"/>
    </source>
</evidence>
<evidence type="ECO:0000256" key="6">
    <source>
        <dbReference type="ARBA" id="ARBA00022679"/>
    </source>
</evidence>
<dbReference type="UniPathway" id="UPA00277">
    <property type="reaction ID" value="UER00407"/>
</dbReference>
<dbReference type="EMBL" id="BAZW01000007">
    <property type="protein sequence ID" value="GAO29247.1"/>
    <property type="molecule type" value="Genomic_DNA"/>
</dbReference>
<dbReference type="STRING" id="1236989.JCM15548_11415"/>
<comment type="caution">
    <text evidence="17">The sequence shown here is derived from an EMBL/GenBank/DDBJ whole genome shotgun (WGS) entry which is preliminary data.</text>
</comment>
<dbReference type="SUPFAM" id="SSF52374">
    <property type="entry name" value="Nucleotidylyl transferase"/>
    <property type="match status" value="1"/>
</dbReference>
<feature type="domain" description="Riboflavin kinase" evidence="16">
    <location>
        <begin position="181"/>
        <end position="308"/>
    </location>
</feature>
<keyword evidence="8 15" id="KW-0547">Nucleotide-binding</keyword>
<dbReference type="PANTHER" id="PTHR22749">
    <property type="entry name" value="RIBOFLAVIN KINASE/FMN ADENYLYLTRANSFERASE"/>
    <property type="match status" value="1"/>
</dbReference>
<keyword evidence="11 15" id="KW-0067">ATP-binding</keyword>
<evidence type="ECO:0000256" key="1">
    <source>
        <dbReference type="ARBA" id="ARBA00002121"/>
    </source>
</evidence>
<keyword evidence="12" id="KW-0511">Multifunctional enzyme</keyword>
<comment type="pathway">
    <text evidence="2 15">Cofactor biosynthesis; FAD biosynthesis; FAD from FMN: step 1/1.</text>
</comment>
<dbReference type="Pfam" id="PF01687">
    <property type="entry name" value="Flavokinase"/>
    <property type="match status" value="1"/>
</dbReference>
<dbReference type="FunFam" id="3.40.50.620:FF:000021">
    <property type="entry name" value="Riboflavin biosynthesis protein"/>
    <property type="match status" value="1"/>
</dbReference>
<keyword evidence="6 15" id="KW-0808">Transferase</keyword>
<evidence type="ECO:0000256" key="5">
    <source>
        <dbReference type="ARBA" id="ARBA00022643"/>
    </source>
</evidence>
<evidence type="ECO:0000256" key="9">
    <source>
        <dbReference type="ARBA" id="ARBA00022777"/>
    </source>
</evidence>
<dbReference type="RefSeq" id="WP_083984996.1">
    <property type="nucleotide sequence ID" value="NZ_BAZW01000007.1"/>
</dbReference>
<dbReference type="OrthoDB" id="9803667at2"/>
<keyword evidence="18" id="KW-1185">Reference proteome</keyword>
<name>A0A0E9LUH8_9BACT</name>
<evidence type="ECO:0000256" key="3">
    <source>
        <dbReference type="ARBA" id="ARBA00005201"/>
    </source>
</evidence>
<dbReference type="Gene3D" id="3.40.50.620">
    <property type="entry name" value="HUPs"/>
    <property type="match status" value="1"/>
</dbReference>
<accession>A0A0E9LUH8</accession>
<comment type="catalytic activity">
    <reaction evidence="14 15">
        <text>FMN + ATP + H(+) = FAD + diphosphate</text>
        <dbReference type="Rhea" id="RHEA:17237"/>
        <dbReference type="ChEBI" id="CHEBI:15378"/>
        <dbReference type="ChEBI" id="CHEBI:30616"/>
        <dbReference type="ChEBI" id="CHEBI:33019"/>
        <dbReference type="ChEBI" id="CHEBI:57692"/>
        <dbReference type="ChEBI" id="CHEBI:58210"/>
        <dbReference type="EC" id="2.7.7.2"/>
    </reaction>
</comment>
<dbReference type="AlphaFoldDB" id="A0A0E9LUH8"/>
<reference evidence="17 18" key="1">
    <citation type="journal article" date="2015" name="Microbes Environ.">
        <title>Distribution and evolution of nitrogen fixation genes in the phylum bacteroidetes.</title>
        <authorList>
            <person name="Inoue J."/>
            <person name="Oshima K."/>
            <person name="Suda W."/>
            <person name="Sakamoto M."/>
            <person name="Iino T."/>
            <person name="Noda S."/>
            <person name="Hongoh Y."/>
            <person name="Hattori M."/>
            <person name="Ohkuma M."/>
        </authorList>
    </citation>
    <scope>NUCLEOTIDE SEQUENCE [LARGE SCALE GENOMIC DNA]</scope>
    <source>
        <strain evidence="17">JCM 15548</strain>
    </source>
</reference>
<dbReference type="GO" id="GO:0006747">
    <property type="term" value="P:FAD biosynthetic process"/>
    <property type="evidence" value="ECO:0007669"/>
    <property type="project" value="UniProtKB-UniRule"/>
</dbReference>
<dbReference type="InterPro" id="IPR023465">
    <property type="entry name" value="Riboflavin_kinase_dom_sf"/>
</dbReference>
<dbReference type="GO" id="GO:0008531">
    <property type="term" value="F:riboflavin kinase activity"/>
    <property type="evidence" value="ECO:0007669"/>
    <property type="project" value="UniProtKB-UniRule"/>
</dbReference>
<dbReference type="InterPro" id="IPR014729">
    <property type="entry name" value="Rossmann-like_a/b/a_fold"/>
</dbReference>
<proteinExistence type="inferred from homology"/>
<evidence type="ECO:0000256" key="12">
    <source>
        <dbReference type="ARBA" id="ARBA00023268"/>
    </source>
</evidence>
<dbReference type="GO" id="GO:0009398">
    <property type="term" value="P:FMN biosynthetic process"/>
    <property type="evidence" value="ECO:0007669"/>
    <property type="project" value="UniProtKB-UniRule"/>
</dbReference>
<keyword evidence="7 15" id="KW-0548">Nucleotidyltransferase</keyword>
<dbReference type="NCBIfam" id="TIGR00083">
    <property type="entry name" value="ribF"/>
    <property type="match status" value="1"/>
</dbReference>
<gene>
    <name evidence="17" type="ORF">JCM15548_11415</name>
</gene>
<dbReference type="Pfam" id="PF06574">
    <property type="entry name" value="FAD_syn"/>
    <property type="match status" value="1"/>
</dbReference>
<dbReference type="SUPFAM" id="SSF82114">
    <property type="entry name" value="Riboflavin kinase-like"/>
    <property type="match status" value="1"/>
</dbReference>
<evidence type="ECO:0000256" key="4">
    <source>
        <dbReference type="ARBA" id="ARBA00022630"/>
    </source>
</evidence>
<dbReference type="Proteomes" id="UP000032900">
    <property type="component" value="Unassembled WGS sequence"/>
</dbReference>
<comment type="pathway">
    <text evidence="3 15">Cofactor biosynthesis; FMN biosynthesis; FMN from riboflavin (ATP route): step 1/1.</text>
</comment>
<evidence type="ECO:0000259" key="16">
    <source>
        <dbReference type="SMART" id="SM00904"/>
    </source>
</evidence>
<dbReference type="EC" id="2.7.7.2" evidence="15"/>
<keyword evidence="5 15" id="KW-0288">FMN</keyword>
<evidence type="ECO:0000313" key="18">
    <source>
        <dbReference type="Proteomes" id="UP000032900"/>
    </source>
</evidence>
<dbReference type="SMART" id="SM00904">
    <property type="entry name" value="Flavokinase"/>
    <property type="match status" value="1"/>
</dbReference>
<dbReference type="GO" id="GO:0003919">
    <property type="term" value="F:FMN adenylyltransferase activity"/>
    <property type="evidence" value="ECO:0007669"/>
    <property type="project" value="UniProtKB-UniRule"/>
</dbReference>
<evidence type="ECO:0000256" key="7">
    <source>
        <dbReference type="ARBA" id="ARBA00022695"/>
    </source>
</evidence>
<comment type="catalytic activity">
    <reaction evidence="13 15">
        <text>riboflavin + ATP = FMN + ADP + H(+)</text>
        <dbReference type="Rhea" id="RHEA:14357"/>
        <dbReference type="ChEBI" id="CHEBI:15378"/>
        <dbReference type="ChEBI" id="CHEBI:30616"/>
        <dbReference type="ChEBI" id="CHEBI:57986"/>
        <dbReference type="ChEBI" id="CHEBI:58210"/>
        <dbReference type="ChEBI" id="CHEBI:456216"/>
        <dbReference type="EC" id="2.7.1.26"/>
    </reaction>
</comment>
<dbReference type="InterPro" id="IPR002606">
    <property type="entry name" value="Riboflavin_kinase_bac"/>
</dbReference>
<dbReference type="EC" id="2.7.1.26" evidence="15"/>
<keyword evidence="4 15" id="KW-0285">Flavoprotein</keyword>
<dbReference type="Gene3D" id="2.40.30.30">
    <property type="entry name" value="Riboflavin kinase-like"/>
    <property type="match status" value="1"/>
</dbReference>
<dbReference type="InterPro" id="IPR015864">
    <property type="entry name" value="FAD_synthase"/>
</dbReference>
<evidence type="ECO:0000256" key="13">
    <source>
        <dbReference type="ARBA" id="ARBA00047880"/>
    </source>
</evidence>
<evidence type="ECO:0000313" key="17">
    <source>
        <dbReference type="EMBL" id="GAO29247.1"/>
    </source>
</evidence>
<dbReference type="CDD" id="cd02064">
    <property type="entry name" value="FAD_synthetase_N"/>
    <property type="match status" value="1"/>
</dbReference>
<dbReference type="InterPro" id="IPR015865">
    <property type="entry name" value="Riboflavin_kinase_bac/euk"/>
</dbReference>
<dbReference type="UniPathway" id="UPA00276">
    <property type="reaction ID" value="UER00406"/>
</dbReference>
<evidence type="ECO:0000256" key="11">
    <source>
        <dbReference type="ARBA" id="ARBA00022840"/>
    </source>
</evidence>
<evidence type="ECO:0000256" key="14">
    <source>
        <dbReference type="ARBA" id="ARBA00049494"/>
    </source>
</evidence>
<keyword evidence="10 15" id="KW-0274">FAD</keyword>
<dbReference type="GO" id="GO:0009231">
    <property type="term" value="P:riboflavin biosynthetic process"/>
    <property type="evidence" value="ECO:0007669"/>
    <property type="project" value="InterPro"/>
</dbReference>
<dbReference type="InterPro" id="IPR023468">
    <property type="entry name" value="Riboflavin_kinase"/>
</dbReference>
<dbReference type="GO" id="GO:0005524">
    <property type="term" value="F:ATP binding"/>
    <property type="evidence" value="ECO:0007669"/>
    <property type="project" value="UniProtKB-UniRule"/>
</dbReference>
<comment type="similarity">
    <text evidence="15">Belongs to the ribF family.</text>
</comment>
<comment type="function">
    <text evidence="1">Catalyzes the phosphorylation of riboflavin to FMN followed by the adenylation of FMN to FAD.</text>
</comment>
<evidence type="ECO:0000256" key="15">
    <source>
        <dbReference type="PIRNR" id="PIRNR004491"/>
    </source>
</evidence>
<keyword evidence="9 15" id="KW-0418">Kinase</keyword>
<evidence type="ECO:0000256" key="2">
    <source>
        <dbReference type="ARBA" id="ARBA00004726"/>
    </source>
</evidence>
<protein>
    <recommendedName>
        <fullName evidence="15">Riboflavin biosynthesis protein</fullName>
    </recommendedName>
    <domain>
        <recommendedName>
            <fullName evidence="15">Riboflavin kinase</fullName>
            <ecNumber evidence="15">2.7.1.26</ecNumber>
        </recommendedName>
        <alternativeName>
            <fullName evidence="15">Flavokinase</fullName>
        </alternativeName>
    </domain>
    <domain>
        <recommendedName>
            <fullName evidence="15">FMN adenylyltransferase</fullName>
            <ecNumber evidence="15">2.7.7.2</ecNumber>
        </recommendedName>
        <alternativeName>
            <fullName evidence="15">FAD pyrophosphorylase</fullName>
        </alternativeName>
        <alternativeName>
            <fullName evidence="15">FAD synthase</fullName>
        </alternativeName>
    </domain>
</protein>
<evidence type="ECO:0000256" key="8">
    <source>
        <dbReference type="ARBA" id="ARBA00022741"/>
    </source>
</evidence>
<sequence>MQVHSSIESYKGPRPIVTMGTFDGMHPGHCALLQRVKQLAELENTQSVVLTFWPHPRIVLGQDVAKLRLLTTLEEKTKMMSETGIDHLIIVPFNKELANLTAEDFVEKILVQQLNTHHLIIGYNHRFGKGGTDFTNLMHLSGRLCFELSQFRHIDVNGLYPSSTKIRNFLLEGKIPEANLLLGYTYTITGQVTGGMKMGRKLSYPTANLQLSEKAKLVPPDGVYACRVKVMGKVYGGMVNIGIRPTVNQQMDNRSIEVHILDFNQEIYSEEISIAFITKTREEIKFPDIEALKEQLKKDETVIRELLTRNQL</sequence>
<dbReference type="NCBIfam" id="NF004162">
    <property type="entry name" value="PRK05627.1-5"/>
    <property type="match status" value="1"/>
</dbReference>
<organism evidence="17 18">
    <name type="scientific">Geofilum rubicundum JCM 15548</name>
    <dbReference type="NCBI Taxonomy" id="1236989"/>
    <lineage>
        <taxon>Bacteria</taxon>
        <taxon>Pseudomonadati</taxon>
        <taxon>Bacteroidota</taxon>
        <taxon>Bacteroidia</taxon>
        <taxon>Marinilabiliales</taxon>
        <taxon>Marinilabiliaceae</taxon>
        <taxon>Geofilum</taxon>
    </lineage>
</organism>
<dbReference type="PANTHER" id="PTHR22749:SF6">
    <property type="entry name" value="RIBOFLAVIN KINASE"/>
    <property type="match status" value="1"/>
</dbReference>
<dbReference type="PIRSF" id="PIRSF004491">
    <property type="entry name" value="FAD_Synth"/>
    <property type="match status" value="1"/>
</dbReference>